<reference evidence="1 2" key="1">
    <citation type="submission" date="2020-04" db="EMBL/GenBank/DDBJ databases">
        <title>Flammeovirga sp. SR4, a novel species isolated from seawater.</title>
        <authorList>
            <person name="Wang X."/>
        </authorList>
    </citation>
    <scope>NUCLEOTIDE SEQUENCE [LARGE SCALE GENOMIC DNA]</scope>
    <source>
        <strain evidence="1 2">ATCC 23126</strain>
    </source>
</reference>
<accession>A0A7X9P2N0</accession>
<dbReference type="Proteomes" id="UP000576082">
    <property type="component" value="Unassembled WGS sequence"/>
</dbReference>
<evidence type="ECO:0000313" key="2">
    <source>
        <dbReference type="Proteomes" id="UP000576082"/>
    </source>
</evidence>
<name>A0A7X9P2N0_9BACT</name>
<gene>
    <name evidence="1" type="ORF">HHU12_07750</name>
</gene>
<sequence>MNLFFYTLYGELINFIREQNIPLIDPSKFKVKGMDFLFLPEAGGKSALGAAKLAKKQIIKVLRNEFGEARVDKLLENGEFRVWYMDEGGKINKLMLI</sequence>
<dbReference type="RefSeq" id="WP_169656173.1">
    <property type="nucleotide sequence ID" value="NZ_JABANE010000015.1"/>
</dbReference>
<organism evidence="1 2">
    <name type="scientific">Flammeovirga aprica JL-4</name>
    <dbReference type="NCBI Taxonomy" id="694437"/>
    <lineage>
        <taxon>Bacteria</taxon>
        <taxon>Pseudomonadati</taxon>
        <taxon>Bacteroidota</taxon>
        <taxon>Cytophagia</taxon>
        <taxon>Cytophagales</taxon>
        <taxon>Flammeovirgaceae</taxon>
        <taxon>Flammeovirga</taxon>
    </lineage>
</organism>
<comment type="caution">
    <text evidence="1">The sequence shown here is derived from an EMBL/GenBank/DDBJ whole genome shotgun (WGS) entry which is preliminary data.</text>
</comment>
<proteinExistence type="predicted"/>
<evidence type="ECO:0000313" key="1">
    <source>
        <dbReference type="EMBL" id="NME67852.1"/>
    </source>
</evidence>
<protein>
    <submittedName>
        <fullName evidence="1">Uncharacterized protein</fullName>
    </submittedName>
</protein>
<keyword evidence="2" id="KW-1185">Reference proteome</keyword>
<dbReference type="EMBL" id="JABANE010000015">
    <property type="protein sequence ID" value="NME67852.1"/>
    <property type="molecule type" value="Genomic_DNA"/>
</dbReference>
<dbReference type="AlphaFoldDB" id="A0A7X9P2N0"/>